<reference evidence="1 2" key="1">
    <citation type="submission" date="2024-07" db="EMBL/GenBank/DDBJ databases">
        <authorList>
            <person name="Tripathy S."/>
        </authorList>
    </citation>
    <scope>NUCLEOTIDE SEQUENCE [LARGE SCALE GENOMIC DNA]</scope>
    <source>
        <strain evidence="1 2">VB511288_2</strain>
    </source>
</reference>
<protein>
    <recommendedName>
        <fullName evidence="3">Transposase</fullName>
    </recommendedName>
</protein>
<evidence type="ECO:0008006" key="3">
    <source>
        <dbReference type="Google" id="ProtNLM"/>
    </source>
</evidence>
<dbReference type="RefSeq" id="WP_153021484.1">
    <property type="nucleotide sequence ID" value="NZ_JBFPMW010000024.1"/>
</dbReference>
<comment type="caution">
    <text evidence="1">The sequence shown here is derived from an EMBL/GenBank/DDBJ whole genome shotgun (WGS) entry which is preliminary data.</text>
</comment>
<gene>
    <name evidence="1" type="ORF">AB0756_39120</name>
</gene>
<dbReference type="Proteomes" id="UP001629223">
    <property type="component" value="Unassembled WGS sequence"/>
</dbReference>
<accession>A0ABW8XP12</accession>
<dbReference type="EMBL" id="JBFPMW010000024">
    <property type="protein sequence ID" value="MFL9823055.1"/>
    <property type="molecule type" value="Genomic_DNA"/>
</dbReference>
<evidence type="ECO:0000313" key="1">
    <source>
        <dbReference type="EMBL" id="MFL9823055.1"/>
    </source>
</evidence>
<proteinExistence type="predicted"/>
<organism evidence="1 2">
    <name type="scientific">Tolypothrix campylonemoides VB511288_2</name>
    <dbReference type="NCBI Taxonomy" id="3232311"/>
    <lineage>
        <taxon>Bacteria</taxon>
        <taxon>Bacillati</taxon>
        <taxon>Cyanobacteriota</taxon>
        <taxon>Cyanophyceae</taxon>
        <taxon>Nostocales</taxon>
        <taxon>Tolypothrichaceae</taxon>
        <taxon>Tolypothrix</taxon>
    </lineage>
</organism>
<keyword evidence="2" id="KW-1185">Reference proteome</keyword>
<evidence type="ECO:0000313" key="2">
    <source>
        <dbReference type="Proteomes" id="UP001629223"/>
    </source>
</evidence>
<name>A0ABW8XP12_9CYAN</name>
<sequence length="56" mass="6519">MVMFFLHTVVVLVRARLNPLVELRFGFLEVRSYEFLTNWSHLLQAEQGYICTSVGS</sequence>